<gene>
    <name evidence="1" type="ORF">LTS18_011808</name>
</gene>
<keyword evidence="2" id="KW-1185">Reference proteome</keyword>
<reference evidence="1" key="1">
    <citation type="submission" date="2024-09" db="EMBL/GenBank/DDBJ databases">
        <title>Black Yeasts Isolated from many extreme environments.</title>
        <authorList>
            <person name="Coleine C."/>
            <person name="Stajich J.E."/>
            <person name="Selbmann L."/>
        </authorList>
    </citation>
    <scope>NUCLEOTIDE SEQUENCE</scope>
    <source>
        <strain evidence="1">CCFEE 5737</strain>
    </source>
</reference>
<comment type="caution">
    <text evidence="1">The sequence shown here is derived from an EMBL/GenBank/DDBJ whole genome shotgun (WGS) entry which is preliminary data.</text>
</comment>
<dbReference type="EMBL" id="JAWDJW010003473">
    <property type="protein sequence ID" value="KAK3076855.1"/>
    <property type="molecule type" value="Genomic_DNA"/>
</dbReference>
<evidence type="ECO:0000313" key="2">
    <source>
        <dbReference type="Proteomes" id="UP001186974"/>
    </source>
</evidence>
<name>A0ACC3DK30_9PEZI</name>
<organism evidence="1 2">
    <name type="scientific">Coniosporium uncinatum</name>
    <dbReference type="NCBI Taxonomy" id="93489"/>
    <lineage>
        <taxon>Eukaryota</taxon>
        <taxon>Fungi</taxon>
        <taxon>Dikarya</taxon>
        <taxon>Ascomycota</taxon>
        <taxon>Pezizomycotina</taxon>
        <taxon>Dothideomycetes</taxon>
        <taxon>Dothideomycetes incertae sedis</taxon>
        <taxon>Coniosporium</taxon>
    </lineage>
</organism>
<dbReference type="Proteomes" id="UP001186974">
    <property type="component" value="Unassembled WGS sequence"/>
</dbReference>
<feature type="non-terminal residue" evidence="1">
    <location>
        <position position="275"/>
    </location>
</feature>
<protein>
    <submittedName>
        <fullName evidence="1">Uncharacterized protein</fullName>
    </submittedName>
</protein>
<evidence type="ECO:0000313" key="1">
    <source>
        <dbReference type="EMBL" id="KAK3076855.1"/>
    </source>
</evidence>
<accession>A0ACC3DK30</accession>
<proteinExistence type="predicted"/>
<sequence>MDPKKIDEEAVDVPYYTEDKKDGFSDTTGRRQSDMNEAMQRNPNAKLKNPLAGFTKQELFDDVEQFAREKDLMNAIEDLRKGALVAQRPKDFETFGELSDEEKQTLRNEGMDQTVVNGAQIFYFREFGIETAEYVWIQGLVNGAPYLCSVCLGCWTSAPSNRLFGRRGTIFIGCAVSVVSPIWQAVTNSWWHLFIARFFMGFAIGAKSSTTPVYGAECAPAIIRGALVMMWQMWTAFGIMIGFISSVVFYNVQAPAGANYQYLNWRLMLGSAALP</sequence>